<dbReference type="PANTHER" id="PTHR43744">
    <property type="entry name" value="ABC TRANSPORTER PERMEASE PROTEIN MG189-RELATED-RELATED"/>
    <property type="match status" value="1"/>
</dbReference>
<feature type="transmembrane region" description="Helical" evidence="7">
    <location>
        <begin position="244"/>
        <end position="265"/>
    </location>
</feature>
<name>A0A7Z7PPZ1_9BACT</name>
<dbReference type="Gene3D" id="1.10.3720.10">
    <property type="entry name" value="MetI-like"/>
    <property type="match status" value="1"/>
</dbReference>
<feature type="transmembrane region" description="Helical" evidence="7">
    <location>
        <begin position="73"/>
        <end position="97"/>
    </location>
</feature>
<keyword evidence="10" id="KW-1185">Reference proteome</keyword>
<sequence length="280" mass="32027">MKSLNRMKSIRSITIYGILGFFSVVYLIPLFWMVSTSLKPDPQIMSIPMRWLPDPPQWSNYAKAVNSFPFLRYFLNTLFLTVMNVLGNTLTASLVAYSFSKLQWRGRNLIFYLTIATMFIPGQVLIIPVYILFTQLGWVNSYLPLIVPAFCGGGAFNIFLLRQFFISIPDELMESARIDGASELRIFTKIILPLSKPALFTVALFTVVFTWNDFFGPLIYLHDPSMWTLAIGLRGFQQQYSTNWNLLMAASTLTALPLIILYFTAQDKMMRGFTLRAGIR</sequence>
<comment type="subcellular location">
    <subcellularLocation>
        <location evidence="1 7">Cell membrane</location>
        <topology evidence="1 7">Multi-pass membrane protein</topology>
    </subcellularLocation>
</comment>
<keyword evidence="3" id="KW-1003">Cell membrane</keyword>
<dbReference type="InterPro" id="IPR035906">
    <property type="entry name" value="MetI-like_sf"/>
</dbReference>
<comment type="similarity">
    <text evidence="7">Belongs to the binding-protein-dependent transport system permease family.</text>
</comment>
<evidence type="ECO:0000256" key="2">
    <source>
        <dbReference type="ARBA" id="ARBA00022448"/>
    </source>
</evidence>
<dbReference type="InterPro" id="IPR000515">
    <property type="entry name" value="MetI-like"/>
</dbReference>
<dbReference type="SUPFAM" id="SSF161098">
    <property type="entry name" value="MetI-like"/>
    <property type="match status" value="1"/>
</dbReference>
<accession>A0A7Z7PPZ1</accession>
<evidence type="ECO:0000256" key="1">
    <source>
        <dbReference type="ARBA" id="ARBA00004651"/>
    </source>
</evidence>
<organism evidence="9 10">
    <name type="scientific">Mesotoga infera</name>
    <dbReference type="NCBI Taxonomy" id="1236046"/>
    <lineage>
        <taxon>Bacteria</taxon>
        <taxon>Thermotogati</taxon>
        <taxon>Thermotogota</taxon>
        <taxon>Thermotogae</taxon>
        <taxon>Kosmotogales</taxon>
        <taxon>Kosmotogaceae</taxon>
        <taxon>Mesotoga</taxon>
    </lineage>
</organism>
<dbReference type="EMBL" id="LS974202">
    <property type="protein sequence ID" value="SSC13914.1"/>
    <property type="molecule type" value="Genomic_DNA"/>
</dbReference>
<protein>
    <submittedName>
        <fullName evidence="9">Carbohydrate ABC transporter membrane protein 2, CUT1 family</fullName>
    </submittedName>
</protein>
<dbReference type="Proteomes" id="UP000250796">
    <property type="component" value="Chromosome MESINF"/>
</dbReference>
<dbReference type="KEGG" id="minf:MESINF_2474"/>
<feature type="transmembrane region" description="Helical" evidence="7">
    <location>
        <begin position="186"/>
        <end position="211"/>
    </location>
</feature>
<evidence type="ECO:0000259" key="8">
    <source>
        <dbReference type="PROSITE" id="PS50928"/>
    </source>
</evidence>
<feature type="transmembrane region" description="Helical" evidence="7">
    <location>
        <begin position="109"/>
        <end position="133"/>
    </location>
</feature>
<dbReference type="GO" id="GO:0005886">
    <property type="term" value="C:plasma membrane"/>
    <property type="evidence" value="ECO:0007669"/>
    <property type="project" value="UniProtKB-SubCell"/>
</dbReference>
<dbReference type="Pfam" id="PF00528">
    <property type="entry name" value="BPD_transp_1"/>
    <property type="match status" value="1"/>
</dbReference>
<reference evidence="9 10" key="1">
    <citation type="submission" date="2017-01" db="EMBL/GenBank/DDBJ databases">
        <authorList>
            <person name="Erauso G."/>
        </authorList>
    </citation>
    <scope>NUCLEOTIDE SEQUENCE [LARGE SCALE GENOMIC DNA]</scope>
    <source>
        <strain evidence="9">MESINF1</strain>
    </source>
</reference>
<dbReference type="CDD" id="cd06261">
    <property type="entry name" value="TM_PBP2"/>
    <property type="match status" value="1"/>
</dbReference>
<dbReference type="AlphaFoldDB" id="A0A7Z7PPZ1"/>
<feature type="transmembrane region" description="Helical" evidence="7">
    <location>
        <begin position="145"/>
        <end position="165"/>
    </location>
</feature>
<keyword evidence="2 7" id="KW-0813">Transport</keyword>
<keyword evidence="4 7" id="KW-0812">Transmembrane</keyword>
<evidence type="ECO:0000256" key="6">
    <source>
        <dbReference type="ARBA" id="ARBA00023136"/>
    </source>
</evidence>
<evidence type="ECO:0000256" key="7">
    <source>
        <dbReference type="RuleBase" id="RU363032"/>
    </source>
</evidence>
<dbReference type="GO" id="GO:0055085">
    <property type="term" value="P:transmembrane transport"/>
    <property type="evidence" value="ECO:0007669"/>
    <property type="project" value="InterPro"/>
</dbReference>
<gene>
    <name evidence="9" type="ORF">MESINF_2474</name>
</gene>
<evidence type="ECO:0000256" key="5">
    <source>
        <dbReference type="ARBA" id="ARBA00022989"/>
    </source>
</evidence>
<evidence type="ECO:0000313" key="9">
    <source>
        <dbReference type="EMBL" id="SSC13914.1"/>
    </source>
</evidence>
<dbReference type="PROSITE" id="PS50928">
    <property type="entry name" value="ABC_TM1"/>
    <property type="match status" value="1"/>
</dbReference>
<dbReference type="RefSeq" id="WP_197712677.1">
    <property type="nucleotide sequence ID" value="NZ_LS974202.1"/>
</dbReference>
<feature type="domain" description="ABC transmembrane type-1" evidence="8">
    <location>
        <begin position="74"/>
        <end position="265"/>
    </location>
</feature>
<dbReference type="PANTHER" id="PTHR43744:SF12">
    <property type="entry name" value="ABC TRANSPORTER PERMEASE PROTEIN MG189-RELATED"/>
    <property type="match status" value="1"/>
</dbReference>
<evidence type="ECO:0000256" key="3">
    <source>
        <dbReference type="ARBA" id="ARBA00022475"/>
    </source>
</evidence>
<keyword evidence="6 7" id="KW-0472">Membrane</keyword>
<evidence type="ECO:0000313" key="10">
    <source>
        <dbReference type="Proteomes" id="UP000250796"/>
    </source>
</evidence>
<proteinExistence type="inferred from homology"/>
<keyword evidence="5 7" id="KW-1133">Transmembrane helix</keyword>
<evidence type="ECO:0000256" key="4">
    <source>
        <dbReference type="ARBA" id="ARBA00022692"/>
    </source>
</evidence>
<feature type="transmembrane region" description="Helical" evidence="7">
    <location>
        <begin position="12"/>
        <end position="32"/>
    </location>
</feature>